<dbReference type="InterPro" id="IPR016163">
    <property type="entry name" value="Ald_DH_C"/>
</dbReference>
<dbReference type="PROSITE" id="PS00687">
    <property type="entry name" value="ALDEHYDE_DEHYDR_GLU"/>
    <property type="match status" value="1"/>
</dbReference>
<dbReference type="GeneID" id="83680054"/>
<evidence type="ECO:0000259" key="5">
    <source>
        <dbReference type="Pfam" id="PF00171"/>
    </source>
</evidence>
<dbReference type="FunFam" id="3.40.605.10:FF:000001">
    <property type="entry name" value="Aldehyde dehydrogenase 1"/>
    <property type="match status" value="1"/>
</dbReference>
<name>A0A7W2JGX1_9PSED</name>
<reference evidence="6 7" key="1">
    <citation type="submission" date="2020-07" db="EMBL/GenBank/DDBJ databases">
        <title>Diversity of carbapenemase encoding genes among Pseudomonas putida group clinical isolates in a tertiary Brazilian hospital.</title>
        <authorList>
            <person name="Alberto-Lei F."/>
            <person name="Nodari C.S."/>
            <person name="Streling A.P."/>
            <person name="Paulino J.T."/>
            <person name="Bessa-Neto F.O."/>
            <person name="Cayo R."/>
            <person name="Gales A.C."/>
        </authorList>
    </citation>
    <scope>NUCLEOTIDE SEQUENCE [LARGE SCALE GENOMIC DNA]</scope>
    <source>
        <strain evidence="6 7">14535</strain>
    </source>
</reference>
<dbReference type="InterPro" id="IPR015590">
    <property type="entry name" value="Aldehyde_DH_dom"/>
</dbReference>
<dbReference type="Proteomes" id="UP000556620">
    <property type="component" value="Unassembled WGS sequence"/>
</dbReference>
<dbReference type="Gene3D" id="3.40.309.10">
    <property type="entry name" value="Aldehyde Dehydrogenase, Chain A, domain 2"/>
    <property type="match status" value="1"/>
</dbReference>
<dbReference type="PANTHER" id="PTHR11699">
    <property type="entry name" value="ALDEHYDE DEHYDROGENASE-RELATED"/>
    <property type="match status" value="1"/>
</dbReference>
<evidence type="ECO:0000313" key="6">
    <source>
        <dbReference type="EMBL" id="MBA6058796.1"/>
    </source>
</evidence>
<evidence type="ECO:0000256" key="2">
    <source>
        <dbReference type="ARBA" id="ARBA00023002"/>
    </source>
</evidence>
<dbReference type="CDD" id="cd07112">
    <property type="entry name" value="ALDH_GABALDH-PuuC"/>
    <property type="match status" value="1"/>
</dbReference>
<accession>A0A7W2JGX1</accession>
<evidence type="ECO:0000256" key="4">
    <source>
        <dbReference type="RuleBase" id="RU003345"/>
    </source>
</evidence>
<dbReference type="InterPro" id="IPR016162">
    <property type="entry name" value="Ald_DH_N"/>
</dbReference>
<comment type="similarity">
    <text evidence="1 4">Belongs to the aldehyde dehydrogenase family.</text>
</comment>
<dbReference type="GO" id="GO:0004030">
    <property type="term" value="F:aldehyde dehydrogenase [NAD(P)+] activity"/>
    <property type="evidence" value="ECO:0007669"/>
    <property type="project" value="UniProtKB-ARBA"/>
</dbReference>
<dbReference type="SUPFAM" id="SSF53720">
    <property type="entry name" value="ALDH-like"/>
    <property type="match status" value="1"/>
</dbReference>
<dbReference type="RefSeq" id="WP_181097980.1">
    <property type="nucleotide sequence ID" value="NZ_JACGCU010000007.1"/>
</dbReference>
<gene>
    <name evidence="6" type="ORF">H4C44_06375</name>
</gene>
<dbReference type="FunFam" id="3.40.309.10:FF:000012">
    <property type="entry name" value="Betaine aldehyde dehydrogenase"/>
    <property type="match status" value="1"/>
</dbReference>
<sequence length="497" mass="53844">MTVPERFTHAQWLELSKNLKIQNRAFLNGKFVQSLSGYTFECINPSTGLKITDIASCNTEDVDAAVIYAREAYERGSWSECPPSERKRVLLKLSQLIMEHRAELAVLESMDMGKLVTDAYDLDVPSSAEVFQWYAEAIDKVYDEVASIGKDVVATVTREPLGVIGAVVPWNFPLKMTAWKCAPALAAGNSVILKPAEQSPLTALKLAELAQRAGIPDGVFQVLPGLGETAGQAIGRHPDIDCVAFTGSTEVGKFFQRYASESNMKPVWLECGGKSANIVFEDCGDLEKAAKLAAQGVLFNQGEVCSATSRLLVHRSIKDAFIQKLLVAAQAYVPGDPLDPASTMGCLVEPKHADRVRDYIAIGKSEARLLTSDSDRGLGTTYIAPAIFDQVQPDSTLAQEEVFGPVLAVIEFDDEDEAIQIANNSVYGLGAAVFTENLSRAHRVARQLRVGSVSVNTVDAVSIQTPFGGVKQTGNGRDLSLHALDKYTSLKTTWIAL</sequence>
<keyword evidence="2 4" id="KW-0560">Oxidoreductase</keyword>
<dbReference type="EMBL" id="JACGCU010000007">
    <property type="protein sequence ID" value="MBA6058796.1"/>
    <property type="molecule type" value="Genomic_DNA"/>
</dbReference>
<evidence type="ECO:0000256" key="3">
    <source>
        <dbReference type="PROSITE-ProRule" id="PRU10007"/>
    </source>
</evidence>
<organism evidence="6 7">
    <name type="scientific">Pseudomonas juntendi</name>
    <dbReference type="NCBI Taxonomy" id="2666183"/>
    <lineage>
        <taxon>Bacteria</taxon>
        <taxon>Pseudomonadati</taxon>
        <taxon>Pseudomonadota</taxon>
        <taxon>Gammaproteobacteria</taxon>
        <taxon>Pseudomonadales</taxon>
        <taxon>Pseudomonadaceae</taxon>
        <taxon>Pseudomonas</taxon>
    </lineage>
</organism>
<feature type="active site" evidence="3">
    <location>
        <position position="270"/>
    </location>
</feature>
<protein>
    <submittedName>
        <fullName evidence="6">Aldehyde dehydrogenase</fullName>
    </submittedName>
</protein>
<dbReference type="InterPro" id="IPR016161">
    <property type="entry name" value="Ald_DH/histidinol_DH"/>
</dbReference>
<evidence type="ECO:0000313" key="7">
    <source>
        <dbReference type="Proteomes" id="UP000556620"/>
    </source>
</evidence>
<dbReference type="Pfam" id="PF00171">
    <property type="entry name" value="Aldedh"/>
    <property type="match status" value="1"/>
</dbReference>
<dbReference type="AlphaFoldDB" id="A0A7W2JGX1"/>
<dbReference type="InterPro" id="IPR029510">
    <property type="entry name" value="Ald_DH_CS_GLU"/>
</dbReference>
<feature type="domain" description="Aldehyde dehydrogenase" evidence="5">
    <location>
        <begin position="33"/>
        <end position="492"/>
    </location>
</feature>
<proteinExistence type="inferred from homology"/>
<comment type="caution">
    <text evidence="6">The sequence shown here is derived from an EMBL/GenBank/DDBJ whole genome shotgun (WGS) entry which is preliminary data.</text>
</comment>
<dbReference type="PROSITE" id="PS00070">
    <property type="entry name" value="ALDEHYDE_DEHYDR_CYS"/>
    <property type="match status" value="1"/>
</dbReference>
<dbReference type="InterPro" id="IPR016160">
    <property type="entry name" value="Ald_DH_CS_CYS"/>
</dbReference>
<dbReference type="Gene3D" id="3.40.605.10">
    <property type="entry name" value="Aldehyde Dehydrogenase, Chain A, domain 1"/>
    <property type="match status" value="1"/>
</dbReference>
<evidence type="ECO:0000256" key="1">
    <source>
        <dbReference type="ARBA" id="ARBA00009986"/>
    </source>
</evidence>